<dbReference type="EMBL" id="BPLR01011791">
    <property type="protein sequence ID" value="GIY49037.1"/>
    <property type="molecule type" value="Genomic_DNA"/>
</dbReference>
<sequence length="83" mass="9602">MAEDSNLEERSALCRRRERASLSPIYSRRSNRMEFSSIDVNPFGTVVQMIALNCLIEVTLLKEETAFDEDRLVSASLRQLERH</sequence>
<dbReference type="Proteomes" id="UP001054945">
    <property type="component" value="Unassembled WGS sequence"/>
</dbReference>
<protein>
    <submittedName>
        <fullName evidence="1">Uncharacterized protein</fullName>
    </submittedName>
</protein>
<gene>
    <name evidence="1" type="ORF">CEXT_186071</name>
</gene>
<organism evidence="1 2">
    <name type="scientific">Caerostris extrusa</name>
    <name type="common">Bark spider</name>
    <name type="synonym">Caerostris bankana</name>
    <dbReference type="NCBI Taxonomy" id="172846"/>
    <lineage>
        <taxon>Eukaryota</taxon>
        <taxon>Metazoa</taxon>
        <taxon>Ecdysozoa</taxon>
        <taxon>Arthropoda</taxon>
        <taxon>Chelicerata</taxon>
        <taxon>Arachnida</taxon>
        <taxon>Araneae</taxon>
        <taxon>Araneomorphae</taxon>
        <taxon>Entelegynae</taxon>
        <taxon>Araneoidea</taxon>
        <taxon>Araneidae</taxon>
        <taxon>Caerostris</taxon>
    </lineage>
</organism>
<dbReference type="AlphaFoldDB" id="A0AAV4TVL9"/>
<comment type="caution">
    <text evidence="1">The sequence shown here is derived from an EMBL/GenBank/DDBJ whole genome shotgun (WGS) entry which is preliminary data.</text>
</comment>
<keyword evidence="2" id="KW-1185">Reference proteome</keyword>
<reference evidence="1 2" key="1">
    <citation type="submission" date="2021-06" db="EMBL/GenBank/DDBJ databases">
        <title>Caerostris extrusa draft genome.</title>
        <authorList>
            <person name="Kono N."/>
            <person name="Arakawa K."/>
        </authorList>
    </citation>
    <scope>NUCLEOTIDE SEQUENCE [LARGE SCALE GENOMIC DNA]</scope>
</reference>
<accession>A0AAV4TVL9</accession>
<name>A0AAV4TVL9_CAEEX</name>
<evidence type="ECO:0000313" key="2">
    <source>
        <dbReference type="Proteomes" id="UP001054945"/>
    </source>
</evidence>
<proteinExistence type="predicted"/>
<evidence type="ECO:0000313" key="1">
    <source>
        <dbReference type="EMBL" id="GIY49037.1"/>
    </source>
</evidence>